<dbReference type="RefSeq" id="XP_050557478.1">
    <property type="nucleotide sequence ID" value="XM_050701521.1"/>
</dbReference>
<evidence type="ECO:0000313" key="3">
    <source>
        <dbReference type="RefSeq" id="XP_050557478.1"/>
    </source>
</evidence>
<sequence>MQKIVPVVEEVKSEEPIILEEVTGVISPNPAVIIPEAPTLPPMVIEEIVPVVEESKLDKPVILEESVGVLSPIAEIEVLVPEEPNLSIEEEIMPTVEEFELIQPVLVEESVGMLSSTAENIPEAPTLPPLLVEEVVPVVEDVEVLEPVILKETVSVASPNTNIDNVIPEAPTLPPPSIEDIVPVVEEVEVLEPVILEEAVGVLSPSTNIGDVIPEAPTLPPPSMEDIVPVLEDVEILEPVILEETVGVMPETPTLPPALNEDIVSVVEDVEMMEPIILEETVGVIPETPTIPAIEELMPCEEVELVEPVMLEERPADEWSLITEIDEIILEPSTLPPQSIEEIELVEPIALVETVGALSAATEIKEIVPNAPTFVEEVELVKPEILEETVILETPTLPAIEELLPAYEEVELVEPVILEESKDVFSPITEIEQIIPDAPTLSPISIESVDLFIKDVLLKQPDILEELIKIFPEIDGDITEASTLTPLSIGEVDSNDTIVLEEYADVLASDPKVDIIVPETIILDEHLPVEEEIVIDPCIGLKEPAYYMSKTSEPLIIPGPPKLSFSGAPCALVENTKIEFMDSHEPTIITEPVLESDKAVYFISEQFPVINGEEVNEDVIMVDATEMFPNEEETELKFNKEPNAANSSALDEVSRGNSYQNMEQQSNIPMPANNQEVFNYGPIISKLSIPKAESSLMPKVKSVKSKLVKGRPYRFRTNPYPNLSLKKHSTSYPAPELEKPFTNLV</sequence>
<evidence type="ECO:0000256" key="1">
    <source>
        <dbReference type="SAM" id="MobiDB-lite"/>
    </source>
</evidence>
<protein>
    <submittedName>
        <fullName evidence="3">Calphotin-like</fullName>
    </submittedName>
</protein>
<organism evidence="2 3">
    <name type="scientific">Spodoptera frugiperda</name>
    <name type="common">Fall armyworm</name>
    <dbReference type="NCBI Taxonomy" id="7108"/>
    <lineage>
        <taxon>Eukaryota</taxon>
        <taxon>Metazoa</taxon>
        <taxon>Ecdysozoa</taxon>
        <taxon>Arthropoda</taxon>
        <taxon>Hexapoda</taxon>
        <taxon>Insecta</taxon>
        <taxon>Pterygota</taxon>
        <taxon>Neoptera</taxon>
        <taxon>Endopterygota</taxon>
        <taxon>Lepidoptera</taxon>
        <taxon>Glossata</taxon>
        <taxon>Ditrysia</taxon>
        <taxon>Noctuoidea</taxon>
        <taxon>Noctuidae</taxon>
        <taxon>Amphipyrinae</taxon>
        <taxon>Spodoptera</taxon>
    </lineage>
</organism>
<feature type="region of interest" description="Disordered" evidence="1">
    <location>
        <begin position="726"/>
        <end position="745"/>
    </location>
</feature>
<accession>A0A9R0E263</accession>
<keyword evidence="2" id="KW-1185">Reference proteome</keyword>
<evidence type="ECO:0000313" key="2">
    <source>
        <dbReference type="Proteomes" id="UP000829999"/>
    </source>
</evidence>
<reference evidence="3" key="1">
    <citation type="submission" date="2025-08" db="UniProtKB">
        <authorList>
            <consortium name="RefSeq"/>
        </authorList>
    </citation>
    <scope>IDENTIFICATION</scope>
    <source>
        <tissue evidence="3">Whole larval tissue</tissue>
    </source>
</reference>
<dbReference type="AlphaFoldDB" id="A0A9R0E263"/>
<proteinExistence type="predicted"/>
<dbReference type="GeneID" id="126911961"/>
<name>A0A9R0E263_SPOFR</name>
<gene>
    <name evidence="3" type="primary">LOC126911961</name>
</gene>
<dbReference type="Proteomes" id="UP000829999">
    <property type="component" value="Chromosome 20"/>
</dbReference>
<dbReference type="OrthoDB" id="7492765at2759"/>